<reference evidence="1" key="1">
    <citation type="submission" date="2020-11" db="EMBL/GenBank/DDBJ databases">
        <authorList>
            <consortium name="DOE Joint Genome Institute"/>
            <person name="Ahrendt S."/>
            <person name="Riley R."/>
            <person name="Andreopoulos W."/>
            <person name="Labutti K."/>
            <person name="Pangilinan J."/>
            <person name="Ruiz-Duenas F.J."/>
            <person name="Barrasa J.M."/>
            <person name="Sanchez-Garcia M."/>
            <person name="Camarero S."/>
            <person name="Miyauchi S."/>
            <person name="Serrano A."/>
            <person name="Linde D."/>
            <person name="Babiker R."/>
            <person name="Drula E."/>
            <person name="Ayuso-Fernandez I."/>
            <person name="Pacheco R."/>
            <person name="Padilla G."/>
            <person name="Ferreira P."/>
            <person name="Barriuso J."/>
            <person name="Kellner H."/>
            <person name="Castanera R."/>
            <person name="Alfaro M."/>
            <person name="Ramirez L."/>
            <person name="Pisabarro A.G."/>
            <person name="Kuo A."/>
            <person name="Tritt A."/>
            <person name="Lipzen A."/>
            <person name="He G."/>
            <person name="Yan M."/>
            <person name="Ng V."/>
            <person name="Cullen D."/>
            <person name="Martin F."/>
            <person name="Rosso M.-N."/>
            <person name="Henrissat B."/>
            <person name="Hibbett D."/>
            <person name="Martinez A.T."/>
            <person name="Grigoriev I.V."/>
        </authorList>
    </citation>
    <scope>NUCLEOTIDE SEQUENCE</scope>
    <source>
        <strain evidence="1">CBS 506.95</strain>
    </source>
</reference>
<dbReference type="AlphaFoldDB" id="A0A9P6JK64"/>
<evidence type="ECO:0000313" key="1">
    <source>
        <dbReference type="EMBL" id="KAF9523921.1"/>
    </source>
</evidence>
<proteinExistence type="predicted"/>
<sequence length="420" mass="48590">MAFVKYNYPQELIDMIVDNVADGNDVQCLRACSLAATAFQQRAQMYLFRTLKFYDLNFWTPASWVSKLENLSLALTIHPHLARYTRGLRLQHGPDVNPWLYSNHTFLSIVEQLDNVEDVFIRQRNYGTFTQLEKLFDSFWKPFIQPRVKKLRLDRVWDFPLVLVIACPKLESLGLHSVKFNESTLKDISQLLGPSPPKSRALTYLQFRGGPIIHEFVQSWRRENVCDLIDLTKLSTIDCFFRFNHSGDESNWLNAILRSTRTSLKSLILGGRIVNPDESQISLRGLVSLKEISFCIEDFEPGWALGKYYPVQAISEIFATISDDSPLMNLEVATKLTKDPLRSLRWLLDQTSWVNLDDAINSWQERAKVLTRLTMRLEYRKQDMNSEDVASLLQEYERIRVDKLPLTNSNTLINVSILSS</sequence>
<comment type="caution">
    <text evidence="1">The sequence shown here is derived from an EMBL/GenBank/DDBJ whole genome shotgun (WGS) entry which is preliminary data.</text>
</comment>
<gene>
    <name evidence="1" type="ORF">CPB83DRAFT_886633</name>
</gene>
<evidence type="ECO:0000313" key="2">
    <source>
        <dbReference type="Proteomes" id="UP000807306"/>
    </source>
</evidence>
<organism evidence="1 2">
    <name type="scientific">Crepidotus variabilis</name>
    <dbReference type="NCBI Taxonomy" id="179855"/>
    <lineage>
        <taxon>Eukaryota</taxon>
        <taxon>Fungi</taxon>
        <taxon>Dikarya</taxon>
        <taxon>Basidiomycota</taxon>
        <taxon>Agaricomycotina</taxon>
        <taxon>Agaricomycetes</taxon>
        <taxon>Agaricomycetidae</taxon>
        <taxon>Agaricales</taxon>
        <taxon>Agaricineae</taxon>
        <taxon>Crepidotaceae</taxon>
        <taxon>Crepidotus</taxon>
    </lineage>
</organism>
<protein>
    <recommendedName>
        <fullName evidence="3">F-box domain-containing protein</fullName>
    </recommendedName>
</protein>
<dbReference type="OrthoDB" id="2745898at2759"/>
<dbReference type="EMBL" id="MU157908">
    <property type="protein sequence ID" value="KAF9523921.1"/>
    <property type="molecule type" value="Genomic_DNA"/>
</dbReference>
<accession>A0A9P6JK64</accession>
<evidence type="ECO:0008006" key="3">
    <source>
        <dbReference type="Google" id="ProtNLM"/>
    </source>
</evidence>
<keyword evidence="2" id="KW-1185">Reference proteome</keyword>
<dbReference type="Proteomes" id="UP000807306">
    <property type="component" value="Unassembled WGS sequence"/>
</dbReference>
<name>A0A9P6JK64_9AGAR</name>